<evidence type="ECO:0000313" key="3">
    <source>
        <dbReference type="EMBL" id="GAA4648821.1"/>
    </source>
</evidence>
<sequence>MKFYRLFGLSLLVAGASSGVSAYMNANCGSADDWPSHHLCCSQPGASENSIWAAAPGSGWHCTYQQRSNCGVNTHIWDNDGKFVTQDTMPSYCKARGQGDPVYDGRPPAMKLESEPVTAATQQTH</sequence>
<feature type="region of interest" description="Disordered" evidence="1">
    <location>
        <begin position="96"/>
        <end position="125"/>
    </location>
</feature>
<evidence type="ECO:0000256" key="2">
    <source>
        <dbReference type="SAM" id="SignalP"/>
    </source>
</evidence>
<feature type="chain" id="PRO_5045667304" evidence="2">
    <location>
        <begin position="23"/>
        <end position="125"/>
    </location>
</feature>
<comment type="caution">
    <text evidence="3">The sequence shown here is derived from an EMBL/GenBank/DDBJ whole genome shotgun (WGS) entry which is preliminary data.</text>
</comment>
<dbReference type="RefSeq" id="WP_345194543.1">
    <property type="nucleotide sequence ID" value="NZ_BAABFL010000108.1"/>
</dbReference>
<name>A0ABP8UY55_9GAMM</name>
<reference evidence="4" key="1">
    <citation type="journal article" date="2019" name="Int. J. Syst. Evol. Microbiol.">
        <title>The Global Catalogue of Microorganisms (GCM) 10K type strain sequencing project: providing services to taxonomists for standard genome sequencing and annotation.</title>
        <authorList>
            <consortium name="The Broad Institute Genomics Platform"/>
            <consortium name="The Broad Institute Genome Sequencing Center for Infectious Disease"/>
            <person name="Wu L."/>
            <person name="Ma J."/>
        </authorList>
    </citation>
    <scope>NUCLEOTIDE SEQUENCE [LARGE SCALE GENOMIC DNA]</scope>
    <source>
        <strain evidence="4">JCM 17805</strain>
    </source>
</reference>
<protein>
    <submittedName>
        <fullName evidence="3">Uncharacterized protein</fullName>
    </submittedName>
</protein>
<dbReference type="EMBL" id="BAABFL010000108">
    <property type="protein sequence ID" value="GAA4648821.1"/>
    <property type="molecule type" value="Genomic_DNA"/>
</dbReference>
<keyword evidence="2" id="KW-0732">Signal</keyword>
<evidence type="ECO:0000313" key="4">
    <source>
        <dbReference type="Proteomes" id="UP001500604"/>
    </source>
</evidence>
<dbReference type="Proteomes" id="UP001500604">
    <property type="component" value="Unassembled WGS sequence"/>
</dbReference>
<feature type="signal peptide" evidence="2">
    <location>
        <begin position="1"/>
        <end position="22"/>
    </location>
</feature>
<organism evidence="3 4">
    <name type="scientific">Kistimonas scapharcae</name>
    <dbReference type="NCBI Taxonomy" id="1036133"/>
    <lineage>
        <taxon>Bacteria</taxon>
        <taxon>Pseudomonadati</taxon>
        <taxon>Pseudomonadota</taxon>
        <taxon>Gammaproteobacteria</taxon>
        <taxon>Oceanospirillales</taxon>
        <taxon>Endozoicomonadaceae</taxon>
        <taxon>Kistimonas</taxon>
    </lineage>
</organism>
<accession>A0ABP8UY55</accession>
<evidence type="ECO:0000256" key="1">
    <source>
        <dbReference type="SAM" id="MobiDB-lite"/>
    </source>
</evidence>
<proteinExistence type="predicted"/>
<keyword evidence="4" id="KW-1185">Reference proteome</keyword>
<gene>
    <name evidence="3" type="ORF">GCM10023116_10940</name>
</gene>